<keyword evidence="12" id="KW-1185">Reference proteome</keyword>
<evidence type="ECO:0000256" key="7">
    <source>
        <dbReference type="ARBA" id="ARBA00022833"/>
    </source>
</evidence>
<organism evidence="11 12">
    <name type="scientific">Nocardia camponoti</name>
    <dbReference type="NCBI Taxonomy" id="1616106"/>
    <lineage>
        <taxon>Bacteria</taxon>
        <taxon>Bacillati</taxon>
        <taxon>Actinomycetota</taxon>
        <taxon>Actinomycetes</taxon>
        <taxon>Mycobacteriales</taxon>
        <taxon>Nocardiaceae</taxon>
        <taxon>Nocardia</taxon>
    </lineage>
</organism>
<reference evidence="11" key="2">
    <citation type="submission" date="2020-09" db="EMBL/GenBank/DDBJ databases">
        <authorList>
            <person name="Sun Q."/>
            <person name="Zhou Y."/>
        </authorList>
    </citation>
    <scope>NUCLEOTIDE SEQUENCE</scope>
    <source>
        <strain evidence="11">CGMCC 4.7278</strain>
    </source>
</reference>
<evidence type="ECO:0000259" key="9">
    <source>
        <dbReference type="Pfam" id="PF00753"/>
    </source>
</evidence>
<evidence type="ECO:0000313" key="12">
    <source>
        <dbReference type="Proteomes" id="UP000612956"/>
    </source>
</evidence>
<dbReference type="GO" id="GO:0008270">
    <property type="term" value="F:zinc ion binding"/>
    <property type="evidence" value="ECO:0007669"/>
    <property type="project" value="UniProtKB-UniRule"/>
</dbReference>
<evidence type="ECO:0000256" key="1">
    <source>
        <dbReference type="ARBA" id="ARBA00011738"/>
    </source>
</evidence>
<evidence type="ECO:0000256" key="8">
    <source>
        <dbReference type="HAMAP-Rule" id="MF_01818"/>
    </source>
</evidence>
<accession>A0A917QPL5</accession>
<feature type="binding site" evidence="8">
    <location>
        <position position="65"/>
    </location>
    <ligand>
        <name>Zn(2+)</name>
        <dbReference type="ChEBI" id="CHEBI:29105"/>
        <label>1</label>
        <note>catalytic</note>
    </ligand>
</feature>
<comment type="cofactor">
    <cofactor evidence="8">
        <name>Zn(2+)</name>
        <dbReference type="ChEBI" id="CHEBI:29105"/>
    </cofactor>
    <text evidence="8">Binds 2 Zn(2+) ions.</text>
</comment>
<dbReference type="RefSeq" id="WP_188830367.1">
    <property type="nucleotide sequence ID" value="NZ_BMMW01000004.1"/>
</dbReference>
<feature type="binding site" evidence="8">
    <location>
        <position position="67"/>
    </location>
    <ligand>
        <name>Zn(2+)</name>
        <dbReference type="ChEBI" id="CHEBI:29105"/>
        <label>2</label>
        <note>catalytic</note>
    </ligand>
</feature>
<keyword evidence="4 8" id="KW-0479">Metal-binding</keyword>
<reference evidence="11" key="1">
    <citation type="journal article" date="2014" name="Int. J. Syst. Evol. Microbiol.">
        <title>Complete genome sequence of Corynebacterium casei LMG S-19264T (=DSM 44701T), isolated from a smear-ripened cheese.</title>
        <authorList>
            <consortium name="US DOE Joint Genome Institute (JGI-PGF)"/>
            <person name="Walter F."/>
            <person name="Albersmeier A."/>
            <person name="Kalinowski J."/>
            <person name="Ruckert C."/>
        </authorList>
    </citation>
    <scope>NUCLEOTIDE SEQUENCE</scope>
    <source>
        <strain evidence="11">CGMCC 4.7278</strain>
    </source>
</reference>
<keyword evidence="5 8" id="KW-0255">Endonuclease</keyword>
<evidence type="ECO:0000256" key="6">
    <source>
        <dbReference type="ARBA" id="ARBA00022801"/>
    </source>
</evidence>
<proteinExistence type="inferred from homology"/>
<dbReference type="AlphaFoldDB" id="A0A917QPL5"/>
<evidence type="ECO:0000256" key="3">
    <source>
        <dbReference type="ARBA" id="ARBA00022722"/>
    </source>
</evidence>
<evidence type="ECO:0000256" key="4">
    <source>
        <dbReference type="ARBA" id="ARBA00022723"/>
    </source>
</evidence>
<dbReference type="PANTHER" id="PTHR46018:SF2">
    <property type="entry name" value="ZINC PHOSPHODIESTERASE ELAC PROTEIN 1"/>
    <property type="match status" value="1"/>
</dbReference>
<keyword evidence="2 8" id="KW-0819">tRNA processing</keyword>
<feature type="binding site" evidence="8">
    <location>
        <position position="256"/>
    </location>
    <ligand>
        <name>Zn(2+)</name>
        <dbReference type="ChEBI" id="CHEBI:29105"/>
        <label>2</label>
        <note>catalytic</note>
    </ligand>
</feature>
<feature type="binding site" evidence="8">
    <location>
        <position position="198"/>
    </location>
    <ligand>
        <name>Zn(2+)</name>
        <dbReference type="ChEBI" id="CHEBI:29105"/>
        <label>1</label>
        <note>catalytic</note>
    </ligand>
</feature>
<keyword evidence="3 8" id="KW-0540">Nuclease</keyword>
<gene>
    <name evidence="11" type="primary">elaC</name>
    <name evidence="8" type="synonym">rnz</name>
    <name evidence="11" type="ORF">GCM10011591_37720</name>
</gene>
<feature type="domain" description="Metallo-beta-lactamase" evidence="9">
    <location>
        <begin position="19"/>
        <end position="118"/>
    </location>
</feature>
<name>A0A917QPL5_9NOCA</name>
<sequence>MSKRELLILGTAGAVPTRRRNHNGYLLRWDGQGIMFDPGEGTQRQMSHAGASATELNWLCVTHFHGDHSLGVPGLIQRLGRDQVPHDVNAVFPQEGQHYWDRLKHATSYFGEPTLVEHPVSGPEATVDGGAFTITARPLDHSIPTYGYRLAEPDGRTFLPDKLREHGISGPAIRDLSGDLLDECSVARPGQKVAFIMDTRICDNVFALADGVDMLIIESTFLDAEAEQAAERAHLTARQAGEVARQAGVGTLVLTHFSERYTGQHDPLFLEQADFPNTVFAHDLDRVPLPPRRTADVTG</sequence>
<evidence type="ECO:0000259" key="10">
    <source>
        <dbReference type="Pfam" id="PF12706"/>
    </source>
</evidence>
<protein>
    <recommendedName>
        <fullName evidence="8">Ribonuclease Z</fullName>
        <shortName evidence="8">RNase Z</shortName>
        <ecNumber evidence="8">3.1.26.11</ecNumber>
    </recommendedName>
    <alternativeName>
        <fullName evidence="8">tRNA 3 endonuclease</fullName>
    </alternativeName>
    <alternativeName>
        <fullName evidence="8">tRNase Z</fullName>
    </alternativeName>
</protein>
<dbReference type="SUPFAM" id="SSF56281">
    <property type="entry name" value="Metallo-hydrolase/oxidoreductase"/>
    <property type="match status" value="1"/>
</dbReference>
<comment type="similarity">
    <text evidence="8">Belongs to the RNase Z family.</text>
</comment>
<feature type="binding site" evidence="8">
    <location>
        <position position="141"/>
    </location>
    <ligand>
        <name>Zn(2+)</name>
        <dbReference type="ChEBI" id="CHEBI:29105"/>
        <label>1</label>
        <note>catalytic</note>
    </ligand>
</feature>
<dbReference type="EC" id="3.1.26.11" evidence="8"/>
<keyword evidence="6 8" id="KW-0378">Hydrolase</keyword>
<comment type="caution">
    <text evidence="11">The sequence shown here is derived from an EMBL/GenBank/DDBJ whole genome shotgun (WGS) entry which is preliminary data.</text>
</comment>
<feature type="domain" description="Metallo-beta-lactamase" evidence="10">
    <location>
        <begin position="186"/>
        <end position="257"/>
    </location>
</feature>
<comment type="subunit">
    <text evidence="1 8">Homodimer.</text>
</comment>
<evidence type="ECO:0000313" key="11">
    <source>
        <dbReference type="EMBL" id="GGK61881.1"/>
    </source>
</evidence>
<keyword evidence="7 8" id="KW-0862">Zinc</keyword>
<dbReference type="InterPro" id="IPR001279">
    <property type="entry name" value="Metallo-B-lactamas"/>
</dbReference>
<comment type="function">
    <text evidence="8">Zinc phosphodiesterase, which displays some tRNA 3'-processing endonuclease activity. Probably involved in tRNA maturation, by removing a 3'-trailer from precursor tRNA.</text>
</comment>
<dbReference type="CDD" id="cd07717">
    <property type="entry name" value="RNaseZ_ZiPD-like_MBL-fold"/>
    <property type="match status" value="1"/>
</dbReference>
<dbReference type="InterPro" id="IPR036866">
    <property type="entry name" value="RibonucZ/Hydroxyglut_hydro"/>
</dbReference>
<evidence type="ECO:0000256" key="5">
    <source>
        <dbReference type="ARBA" id="ARBA00022759"/>
    </source>
</evidence>
<feature type="binding site" evidence="8">
    <location>
        <position position="198"/>
    </location>
    <ligand>
        <name>Zn(2+)</name>
        <dbReference type="ChEBI" id="CHEBI:29105"/>
        <label>2</label>
        <note>catalytic</note>
    </ligand>
</feature>
<evidence type="ECO:0000256" key="2">
    <source>
        <dbReference type="ARBA" id="ARBA00022694"/>
    </source>
</evidence>
<dbReference type="Proteomes" id="UP000612956">
    <property type="component" value="Unassembled WGS sequence"/>
</dbReference>
<comment type="catalytic activity">
    <reaction evidence="8">
        <text>Endonucleolytic cleavage of RNA, removing extra 3' nucleotides from tRNA precursor, generating 3' termini of tRNAs. A 3'-hydroxy group is left at the tRNA terminus and a 5'-phosphoryl group is left at the trailer molecule.</text>
        <dbReference type="EC" id="3.1.26.11"/>
    </reaction>
</comment>
<dbReference type="PANTHER" id="PTHR46018">
    <property type="entry name" value="ZINC PHOSPHODIESTERASE ELAC PROTEIN 1"/>
    <property type="match status" value="1"/>
</dbReference>
<dbReference type="Pfam" id="PF12706">
    <property type="entry name" value="Lactamase_B_2"/>
    <property type="match status" value="1"/>
</dbReference>
<dbReference type="GO" id="GO:0042781">
    <property type="term" value="F:3'-tRNA processing endoribonuclease activity"/>
    <property type="evidence" value="ECO:0007669"/>
    <property type="project" value="UniProtKB-UniRule"/>
</dbReference>
<dbReference type="HAMAP" id="MF_01818">
    <property type="entry name" value="RNase_Z_BN"/>
    <property type="match status" value="1"/>
</dbReference>
<feature type="binding site" evidence="8">
    <location>
        <position position="63"/>
    </location>
    <ligand>
        <name>Zn(2+)</name>
        <dbReference type="ChEBI" id="CHEBI:29105"/>
        <label>1</label>
        <note>catalytic</note>
    </ligand>
</feature>
<feature type="binding site" evidence="8">
    <location>
        <position position="68"/>
    </location>
    <ligand>
        <name>Zn(2+)</name>
        <dbReference type="ChEBI" id="CHEBI:29105"/>
        <label>2</label>
        <note>catalytic</note>
    </ligand>
</feature>
<dbReference type="InterPro" id="IPR013471">
    <property type="entry name" value="RNase_Z/BN"/>
</dbReference>
<dbReference type="Pfam" id="PF00753">
    <property type="entry name" value="Lactamase_B"/>
    <property type="match status" value="1"/>
</dbReference>
<feature type="active site" description="Proton acceptor" evidence="8">
    <location>
        <position position="67"/>
    </location>
</feature>
<dbReference type="EMBL" id="BMMW01000004">
    <property type="protein sequence ID" value="GGK61881.1"/>
    <property type="molecule type" value="Genomic_DNA"/>
</dbReference>
<dbReference type="Gene3D" id="3.60.15.10">
    <property type="entry name" value="Ribonuclease Z/Hydroxyacylglutathione hydrolase-like"/>
    <property type="match status" value="1"/>
</dbReference>